<evidence type="ECO:0000313" key="2">
    <source>
        <dbReference type="Proteomes" id="UP000320762"/>
    </source>
</evidence>
<name>A0A550BY75_9AGAR</name>
<reference evidence="1 2" key="1">
    <citation type="journal article" date="2019" name="New Phytol.">
        <title>Comparative genomics reveals unique wood-decay strategies and fruiting body development in the Schizophyllaceae.</title>
        <authorList>
            <person name="Almasi E."/>
            <person name="Sahu N."/>
            <person name="Krizsan K."/>
            <person name="Balint B."/>
            <person name="Kovacs G.M."/>
            <person name="Kiss B."/>
            <person name="Cseklye J."/>
            <person name="Drula E."/>
            <person name="Henrissat B."/>
            <person name="Nagy I."/>
            <person name="Chovatia M."/>
            <person name="Adam C."/>
            <person name="LaButti K."/>
            <person name="Lipzen A."/>
            <person name="Riley R."/>
            <person name="Grigoriev I.V."/>
            <person name="Nagy L.G."/>
        </authorList>
    </citation>
    <scope>NUCLEOTIDE SEQUENCE [LARGE SCALE GENOMIC DNA]</scope>
    <source>
        <strain evidence="1 2">NL-1724</strain>
    </source>
</reference>
<sequence length="455" mass="50956">MVAPQAAITVSTALDLWIAHREFTLNYNDSHGASTFKKAFLTHYNHTHHRKADECRIQARQVSNELENFVQYISARALSPDTPRGEEYADHTRTSVHHMCLFLDFLRNHAFLPLDQIKYTRTDVLTARHWHRCARAALTLRTCIADAFEGADGAANPLSALLQEPKIWLVSVIVHDVRADCVLAGLVTVDLHDEDKEGLPADPLKICIPPAASLLIQPTDYICGELIRIDQDHLIFRNILVYTPYDPHNRPYAIEVLDNPTPAVPYSMPIRDALRARSMDPAFLVDASGAPYAIDDHHIYVDHPVHGQIVDRFVPEALAPRFQAIGPDGLPLHHVRKEDADYQTRRARLLALPSPFGAPPRVVYPLDVRVLLPGPDRDLARAAGVDAPPPVIGEDGLLAPGANAPFSLGVFPESWYERYEPDFDSDDEVWDGDEDDFTDDCTRMFDDDWATTAHS</sequence>
<dbReference type="OrthoDB" id="2904471at2759"/>
<gene>
    <name evidence="1" type="ORF">BD626DRAFT_514988</name>
</gene>
<proteinExistence type="predicted"/>
<dbReference type="EMBL" id="VDMD01000047">
    <property type="protein sequence ID" value="TRM57512.1"/>
    <property type="molecule type" value="Genomic_DNA"/>
</dbReference>
<organism evidence="1 2">
    <name type="scientific">Schizophyllum amplum</name>
    <dbReference type="NCBI Taxonomy" id="97359"/>
    <lineage>
        <taxon>Eukaryota</taxon>
        <taxon>Fungi</taxon>
        <taxon>Dikarya</taxon>
        <taxon>Basidiomycota</taxon>
        <taxon>Agaricomycotina</taxon>
        <taxon>Agaricomycetes</taxon>
        <taxon>Agaricomycetidae</taxon>
        <taxon>Agaricales</taxon>
        <taxon>Schizophyllaceae</taxon>
        <taxon>Schizophyllum</taxon>
    </lineage>
</organism>
<protein>
    <submittedName>
        <fullName evidence="1">Uncharacterized protein</fullName>
    </submittedName>
</protein>
<accession>A0A550BY75</accession>
<comment type="caution">
    <text evidence="1">The sequence shown here is derived from an EMBL/GenBank/DDBJ whole genome shotgun (WGS) entry which is preliminary data.</text>
</comment>
<keyword evidence="2" id="KW-1185">Reference proteome</keyword>
<evidence type="ECO:0000313" key="1">
    <source>
        <dbReference type="EMBL" id="TRM57512.1"/>
    </source>
</evidence>
<dbReference type="Proteomes" id="UP000320762">
    <property type="component" value="Unassembled WGS sequence"/>
</dbReference>
<dbReference type="AlphaFoldDB" id="A0A550BY75"/>